<dbReference type="AlphaFoldDB" id="A0A559JZS4"/>
<proteinExistence type="predicted"/>
<protein>
    <submittedName>
        <fullName evidence="3">Aldo/keto reductase</fullName>
    </submittedName>
</protein>
<sequence>MGMEYVRLGKTGLKISRIGLGCWNFGSSNPRWGKPGKVEANDAVRLIQQAIDKGINFFDTANRYTGGEAEEILGRAIKGHRDKLVIATKVHGQLGPGPNESGQSRYHIMREVEGSLRRLKVDCIDLYQAHGVDWNTPMEESLRAYDDLIRQGKVKYIGCSNFPAWVLTKALWISDVNKLSSFVSVQPNYSLANRAIEKELQPLCVDQGIGMVLYSPIGGGVLTGKYAESIPEGSRGADEPEVVERARRLRSGVKILNSIAEELGKTPAQVSLNWIIHRPAVSSAIMGVSRTEHLDDNVGAVGWKMSEEHQKLLDEAFPAG</sequence>
<dbReference type="GO" id="GO:0016491">
    <property type="term" value="F:oxidoreductase activity"/>
    <property type="evidence" value="ECO:0007669"/>
    <property type="project" value="UniProtKB-KW"/>
</dbReference>
<dbReference type="PRINTS" id="PR00069">
    <property type="entry name" value="ALDKETRDTASE"/>
</dbReference>
<name>A0A559JZS4_9BACL</name>
<dbReference type="Pfam" id="PF00248">
    <property type="entry name" value="Aldo_ket_red"/>
    <property type="match status" value="1"/>
</dbReference>
<keyword evidence="4" id="KW-1185">Reference proteome</keyword>
<dbReference type="SUPFAM" id="SSF51430">
    <property type="entry name" value="NAD(P)-linked oxidoreductase"/>
    <property type="match status" value="1"/>
</dbReference>
<dbReference type="EMBL" id="VNJI01000060">
    <property type="protein sequence ID" value="TVY05389.1"/>
    <property type="molecule type" value="Genomic_DNA"/>
</dbReference>
<dbReference type="PANTHER" id="PTHR43364:SF4">
    <property type="entry name" value="NAD(P)-LINKED OXIDOREDUCTASE SUPERFAMILY PROTEIN"/>
    <property type="match status" value="1"/>
</dbReference>
<dbReference type="InterPro" id="IPR023210">
    <property type="entry name" value="NADP_OxRdtase_dom"/>
</dbReference>
<evidence type="ECO:0000313" key="3">
    <source>
        <dbReference type="EMBL" id="TVY05389.1"/>
    </source>
</evidence>
<dbReference type="Proteomes" id="UP000317036">
    <property type="component" value="Unassembled WGS sequence"/>
</dbReference>
<evidence type="ECO:0000313" key="4">
    <source>
        <dbReference type="Proteomes" id="UP000317036"/>
    </source>
</evidence>
<dbReference type="PANTHER" id="PTHR43364">
    <property type="entry name" value="NADH-SPECIFIC METHYLGLYOXAL REDUCTASE-RELATED"/>
    <property type="match status" value="1"/>
</dbReference>
<gene>
    <name evidence="3" type="ORF">FPZ49_30580</name>
</gene>
<dbReference type="GO" id="GO:0005829">
    <property type="term" value="C:cytosol"/>
    <property type="evidence" value="ECO:0007669"/>
    <property type="project" value="UniProtKB-ARBA"/>
</dbReference>
<dbReference type="Gene3D" id="3.20.20.100">
    <property type="entry name" value="NADP-dependent oxidoreductase domain"/>
    <property type="match status" value="1"/>
</dbReference>
<dbReference type="InterPro" id="IPR020471">
    <property type="entry name" value="AKR"/>
</dbReference>
<evidence type="ECO:0000259" key="2">
    <source>
        <dbReference type="Pfam" id="PF00248"/>
    </source>
</evidence>
<dbReference type="InterPro" id="IPR050523">
    <property type="entry name" value="AKR_Detox_Biosynth"/>
</dbReference>
<dbReference type="FunFam" id="3.20.20.100:FF:000004">
    <property type="entry name" value="Oxidoreductase, aldo/keto reductase"/>
    <property type="match status" value="1"/>
</dbReference>
<accession>A0A559JZS4</accession>
<feature type="domain" description="NADP-dependent oxidoreductase" evidence="2">
    <location>
        <begin position="17"/>
        <end position="315"/>
    </location>
</feature>
<comment type="caution">
    <text evidence="3">The sequence shown here is derived from an EMBL/GenBank/DDBJ whole genome shotgun (WGS) entry which is preliminary data.</text>
</comment>
<organism evidence="3 4">
    <name type="scientific">Paenibacillus cremeus</name>
    <dbReference type="NCBI Taxonomy" id="2163881"/>
    <lineage>
        <taxon>Bacteria</taxon>
        <taxon>Bacillati</taxon>
        <taxon>Bacillota</taxon>
        <taxon>Bacilli</taxon>
        <taxon>Bacillales</taxon>
        <taxon>Paenibacillaceae</taxon>
        <taxon>Paenibacillus</taxon>
    </lineage>
</organism>
<evidence type="ECO:0000256" key="1">
    <source>
        <dbReference type="ARBA" id="ARBA00023002"/>
    </source>
</evidence>
<keyword evidence="1" id="KW-0560">Oxidoreductase</keyword>
<reference evidence="3 4" key="1">
    <citation type="submission" date="2019-07" db="EMBL/GenBank/DDBJ databases">
        <authorList>
            <person name="Kim J."/>
        </authorList>
    </citation>
    <scope>NUCLEOTIDE SEQUENCE [LARGE SCALE GENOMIC DNA]</scope>
    <source>
        <strain evidence="3 4">JC52</strain>
    </source>
</reference>
<dbReference type="InterPro" id="IPR036812">
    <property type="entry name" value="NAD(P)_OxRdtase_dom_sf"/>
</dbReference>
<dbReference type="OrthoDB" id="9773828at2"/>